<evidence type="ECO:0000256" key="10">
    <source>
        <dbReference type="ARBA" id="ARBA00022967"/>
    </source>
</evidence>
<comment type="caution">
    <text evidence="20">The sequence shown here is derived from an EMBL/GenBank/DDBJ whole genome shotgun (WGS) entry which is preliminary data.</text>
</comment>
<dbReference type="InterPro" id="IPR014001">
    <property type="entry name" value="Helicase_ATP-bd"/>
</dbReference>
<sequence length="1120" mass="127998">MSFINSVLKVFVGDKSEKDVRALQPLVNEIKSFEQQLEGLSLDELRQKTTAFKFKINEERKEIDDKINTLTEEVHNSSDIDRNEEIYSEIDKLNEEAYKIEEMTLEAILPEAFAVVKETAKRFAQNETLSVTATEFDRFLSGSKDYVTLDGDKAIWKNAWDAAGKEVTWDMIHYDVQLIGGVALHQGKIAEMQTGEGKTLVATLPLYLNALPGKGSHLVTVNDYLAKRDSTWMAPLFEFHGLSVDCIDKHQPNSEGRRAAYNADITYGTNNEFGFDYLRDNMAHAPNDLVQRPHHYAIVDEVDSVLIDDARTPLIISGPVPEGDRHEFNELKPKVSDIVQKQRQYLTGVLAEAKKLIAEGDAKEGGFQLLRVHRGLPKNKALIKFLSEEGVKQLLQKTENFYMQDNNREMPKVDAELLFVIDEKNNQIELTDKGVDYLSGEQDRDFFVMPDIGAEIAKIEGQELEIEKEAELKEDLFKDFAVKSERIHTMTQLLKAYTLFEKDVEYVVMENKVMIVDEQTGRIMDGRRYSDGLHQAIEAKENVKIEAMTQTFATITLQNYFRMYKKLAGMTGTAVTEAGEFWEIYKLDVMEIPTNRPIARDDRNDLIYKTKREKYNAIIEEVTDLSKAGRPVLIGTTSVEISELLSKLLSVRKIPHNVLNAKLHKKEADIVAEAGNPGIVTIATNMAGRGTDIKLIDQVKDAGGLAIVGTERHDSRRVDRQLRGRSGRQGDPGSSQFYVSLEDNLMRLFGSDRVAKMMDRMGLEDGEVIQHSMMTKSIERAQKKVEENNFGIRKRLLEYDDVMNAQREVVYKRRRHALQGERLKVDIANMIYDTCEVIADTNKMADDYKNFEFELIKYFSITSPINEEEFKRLSFQEIANQVYQAAYNFYQEKMQRSADVAFRVIKQVYEDQTNKFERIVVPFTDGIKTLNVVTNLESAYQSGGTQLITDFEKNISLAIIDDSWKTHLRKMDELKQSVQLAVHEQKDPLLIYKFEAFELFKEMIDKVNKEVISFLFKGELPSENTNQIQEAGTVHRPKEKLQTSKEEIPNSDELAAQNRAAGQTSRSRPQITETIVREKPKIGRNERVTIKNIMSGESKTLKYKQAEPLIDKGEWVLLED</sequence>
<dbReference type="PROSITE" id="PS51194">
    <property type="entry name" value="HELICASE_CTER"/>
    <property type="match status" value="1"/>
</dbReference>
<evidence type="ECO:0000256" key="13">
    <source>
        <dbReference type="HAMAP-Rule" id="MF_01382"/>
    </source>
</evidence>
<dbReference type="AlphaFoldDB" id="A0A4Q8QFQ1"/>
<evidence type="ECO:0000256" key="11">
    <source>
        <dbReference type="ARBA" id="ARBA00023010"/>
    </source>
</evidence>
<evidence type="ECO:0000256" key="16">
    <source>
        <dbReference type="SAM" id="MobiDB-lite"/>
    </source>
</evidence>
<evidence type="ECO:0000313" key="21">
    <source>
        <dbReference type="Proteomes" id="UP000291981"/>
    </source>
</evidence>
<dbReference type="Gene3D" id="1.10.3060.10">
    <property type="entry name" value="Helical scaffold and wing domains of SecA"/>
    <property type="match status" value="1"/>
</dbReference>
<dbReference type="InterPro" id="IPR011116">
    <property type="entry name" value="SecA_Wing/Scaffold"/>
</dbReference>
<dbReference type="PROSITE" id="PS01312">
    <property type="entry name" value="SECA"/>
    <property type="match status" value="1"/>
</dbReference>
<keyword evidence="6" id="KW-0997">Cell inner membrane</keyword>
<feature type="binding site" evidence="13">
    <location>
        <begin position="195"/>
        <end position="199"/>
    </location>
    <ligand>
        <name>ATP</name>
        <dbReference type="ChEBI" id="CHEBI:30616"/>
    </ligand>
</feature>
<dbReference type="SUPFAM" id="SSF52540">
    <property type="entry name" value="P-loop containing nucleoside triphosphate hydrolases"/>
    <property type="match status" value="2"/>
</dbReference>
<proteinExistence type="inferred from homology"/>
<name>A0A4Q8QFQ1_9FLAO</name>
<keyword evidence="7 13" id="KW-0547">Nucleotide-binding</keyword>
<evidence type="ECO:0000256" key="6">
    <source>
        <dbReference type="ARBA" id="ARBA00022519"/>
    </source>
</evidence>
<reference evidence="20 21" key="1">
    <citation type="submission" date="2019-02" db="EMBL/GenBank/DDBJ databases">
        <title>Draft genome sequence of Muricauda sp. 176CP4-71.</title>
        <authorList>
            <person name="Park J.-S."/>
        </authorList>
    </citation>
    <scope>NUCLEOTIDE SEQUENCE [LARGE SCALE GENOMIC DNA]</scope>
    <source>
        <strain evidence="20 21">176CP4-71</strain>
    </source>
</reference>
<evidence type="ECO:0000313" key="20">
    <source>
        <dbReference type="EMBL" id="TAI49362.1"/>
    </source>
</evidence>
<dbReference type="EC" id="7.4.2.8" evidence="13"/>
<keyword evidence="5 13" id="KW-0963">Cytoplasm</keyword>
<comment type="subunit">
    <text evidence="13">Monomer and homodimer. Part of the essential Sec protein translocation apparatus which comprises SecA, SecYEG and auxiliary proteins SecDF. Other proteins may also be involved.</text>
</comment>
<dbReference type="InterPro" id="IPR036670">
    <property type="entry name" value="SecA_X-link_sf"/>
</dbReference>
<evidence type="ECO:0000256" key="5">
    <source>
        <dbReference type="ARBA" id="ARBA00022490"/>
    </source>
</evidence>
<evidence type="ECO:0000256" key="14">
    <source>
        <dbReference type="RuleBase" id="RU003874"/>
    </source>
</evidence>
<dbReference type="FunFam" id="3.40.50.300:FF:000246">
    <property type="entry name" value="Preprotein translocase subunit SecA"/>
    <property type="match status" value="1"/>
</dbReference>
<dbReference type="NCBIfam" id="TIGR00963">
    <property type="entry name" value="secA"/>
    <property type="match status" value="1"/>
</dbReference>
<feature type="binding site" evidence="13">
    <location>
        <position position="692"/>
    </location>
    <ligand>
        <name>ATP</name>
        <dbReference type="ChEBI" id="CHEBI:30616"/>
    </ligand>
</feature>
<dbReference type="SUPFAM" id="SSF81767">
    <property type="entry name" value="Pre-protein crosslinking domain of SecA"/>
    <property type="match status" value="1"/>
</dbReference>
<dbReference type="PANTHER" id="PTHR30612">
    <property type="entry name" value="SECA INNER MEMBRANE COMPONENT OF SEC PROTEIN SECRETION SYSTEM"/>
    <property type="match status" value="1"/>
</dbReference>
<dbReference type="InterPro" id="IPR036266">
    <property type="entry name" value="SecA_Wing/Scaffold_sf"/>
</dbReference>
<protein>
    <recommendedName>
        <fullName evidence="13 14">Protein translocase subunit SecA</fullName>
        <ecNumber evidence="13">7.4.2.8</ecNumber>
    </recommendedName>
</protein>
<evidence type="ECO:0000256" key="1">
    <source>
        <dbReference type="ARBA" id="ARBA00004496"/>
    </source>
</evidence>
<comment type="catalytic activity">
    <reaction evidence="13">
        <text>ATP + H2O + cellular proteinSide 1 = ADP + phosphate + cellular proteinSide 2.</text>
        <dbReference type="EC" id="7.4.2.8"/>
    </reaction>
</comment>
<feature type="domain" description="SecA family profile" evidence="19">
    <location>
        <begin position="5"/>
        <end position="770"/>
    </location>
</feature>
<dbReference type="CDD" id="cd17928">
    <property type="entry name" value="DEXDc_SecA"/>
    <property type="match status" value="1"/>
</dbReference>
<keyword evidence="10 13" id="KW-1278">Translocase</keyword>
<evidence type="ECO:0000256" key="9">
    <source>
        <dbReference type="ARBA" id="ARBA00022927"/>
    </source>
</evidence>
<dbReference type="PROSITE" id="PS51192">
    <property type="entry name" value="HELICASE_ATP_BIND_1"/>
    <property type="match status" value="1"/>
</dbReference>
<dbReference type="InterPro" id="IPR001650">
    <property type="entry name" value="Helicase_C-like"/>
</dbReference>
<dbReference type="GO" id="GO:0065002">
    <property type="term" value="P:intracellular protein transmembrane transport"/>
    <property type="evidence" value="ECO:0007669"/>
    <property type="project" value="UniProtKB-UniRule"/>
</dbReference>
<feature type="coiled-coil region" evidence="15">
    <location>
        <begin position="53"/>
        <end position="103"/>
    </location>
</feature>
<dbReference type="Proteomes" id="UP000291981">
    <property type="component" value="Unassembled WGS sequence"/>
</dbReference>
<dbReference type="GO" id="GO:0005829">
    <property type="term" value="C:cytosol"/>
    <property type="evidence" value="ECO:0007669"/>
    <property type="project" value="TreeGrafter"/>
</dbReference>
<keyword evidence="11 13" id="KW-0811">Translocation</keyword>
<keyword evidence="21" id="KW-1185">Reference proteome</keyword>
<evidence type="ECO:0000256" key="8">
    <source>
        <dbReference type="ARBA" id="ARBA00022840"/>
    </source>
</evidence>
<dbReference type="Pfam" id="PF07517">
    <property type="entry name" value="SecA_DEAD"/>
    <property type="match status" value="1"/>
</dbReference>
<keyword evidence="4 13" id="KW-1003">Cell membrane</keyword>
<dbReference type="InterPro" id="IPR020937">
    <property type="entry name" value="SecA_CS"/>
</dbReference>
<dbReference type="SMART" id="SM00958">
    <property type="entry name" value="SecA_PP_bind"/>
    <property type="match status" value="1"/>
</dbReference>
<keyword evidence="8 13" id="KW-0067">ATP-binding</keyword>
<dbReference type="GO" id="GO:0017038">
    <property type="term" value="P:protein import"/>
    <property type="evidence" value="ECO:0007669"/>
    <property type="project" value="InterPro"/>
</dbReference>
<dbReference type="EMBL" id="SGIU01000001">
    <property type="protein sequence ID" value="TAI49362.1"/>
    <property type="molecule type" value="Genomic_DNA"/>
</dbReference>
<evidence type="ECO:0000256" key="15">
    <source>
        <dbReference type="SAM" id="Coils"/>
    </source>
</evidence>
<feature type="binding site" evidence="13">
    <location>
        <position position="177"/>
    </location>
    <ligand>
        <name>ATP</name>
        <dbReference type="ChEBI" id="CHEBI:30616"/>
    </ligand>
</feature>
<dbReference type="SMART" id="SM00957">
    <property type="entry name" value="SecA_DEAD"/>
    <property type="match status" value="1"/>
</dbReference>
<comment type="similarity">
    <text evidence="2 13 14">Belongs to the SecA family.</text>
</comment>
<evidence type="ECO:0000256" key="2">
    <source>
        <dbReference type="ARBA" id="ARBA00007650"/>
    </source>
</evidence>
<dbReference type="InterPro" id="IPR011115">
    <property type="entry name" value="SecA_DEAD"/>
</dbReference>
<dbReference type="HAMAP" id="MF_01382">
    <property type="entry name" value="SecA"/>
    <property type="match status" value="1"/>
</dbReference>
<feature type="compositionally biased region" description="Basic and acidic residues" evidence="16">
    <location>
        <begin position="1039"/>
        <end position="1048"/>
    </location>
</feature>
<evidence type="ECO:0000256" key="4">
    <source>
        <dbReference type="ARBA" id="ARBA00022475"/>
    </source>
</evidence>
<dbReference type="Gene3D" id="3.90.1440.10">
    <property type="entry name" value="SecA, preprotein cross-linking domain"/>
    <property type="match status" value="1"/>
</dbReference>
<dbReference type="GO" id="GO:0031522">
    <property type="term" value="C:cell envelope Sec protein transport complex"/>
    <property type="evidence" value="ECO:0007669"/>
    <property type="project" value="TreeGrafter"/>
</dbReference>
<keyword evidence="9 13" id="KW-0653">Protein transport</keyword>
<comment type="subcellular location">
    <subcellularLocation>
        <location evidence="13">Cell membrane</location>
        <topology evidence="13">Peripheral membrane protein</topology>
        <orientation evidence="13">Cytoplasmic side</orientation>
    </subcellularLocation>
    <subcellularLocation>
        <location evidence="1 13">Cytoplasm</location>
    </subcellularLocation>
    <text evidence="13">Distribution is 50-50.</text>
</comment>
<dbReference type="CDD" id="cd18803">
    <property type="entry name" value="SF2_C_secA"/>
    <property type="match status" value="1"/>
</dbReference>
<dbReference type="GO" id="GO:0043952">
    <property type="term" value="P:protein transport by the Sec complex"/>
    <property type="evidence" value="ECO:0007669"/>
    <property type="project" value="TreeGrafter"/>
</dbReference>
<dbReference type="FunFam" id="3.40.50.300:FF:000694">
    <property type="entry name" value="Preprotein translocase subunit SecA"/>
    <property type="match status" value="1"/>
</dbReference>
<dbReference type="Pfam" id="PF21090">
    <property type="entry name" value="P-loop_SecA"/>
    <property type="match status" value="2"/>
</dbReference>
<dbReference type="GO" id="GO:0008564">
    <property type="term" value="F:protein-exporting ATPase activity"/>
    <property type="evidence" value="ECO:0007669"/>
    <property type="project" value="UniProtKB-EC"/>
</dbReference>
<dbReference type="Pfam" id="PF07516">
    <property type="entry name" value="SecA_SW"/>
    <property type="match status" value="1"/>
</dbReference>
<keyword evidence="3 13" id="KW-0813">Transport</keyword>
<evidence type="ECO:0000259" key="17">
    <source>
        <dbReference type="PROSITE" id="PS51192"/>
    </source>
</evidence>
<evidence type="ECO:0000259" key="18">
    <source>
        <dbReference type="PROSITE" id="PS51194"/>
    </source>
</evidence>
<dbReference type="OrthoDB" id="9805579at2"/>
<dbReference type="Gene3D" id="3.40.50.300">
    <property type="entry name" value="P-loop containing nucleotide triphosphate hydrolases"/>
    <property type="match status" value="3"/>
</dbReference>
<feature type="domain" description="Helicase C-terminal" evidence="18">
    <location>
        <begin position="602"/>
        <end position="786"/>
    </location>
</feature>
<keyword evidence="15" id="KW-0175">Coiled coil</keyword>
<evidence type="ECO:0000259" key="19">
    <source>
        <dbReference type="PROSITE" id="PS51196"/>
    </source>
</evidence>
<dbReference type="InterPro" id="IPR044722">
    <property type="entry name" value="SecA_SF2_C"/>
</dbReference>
<dbReference type="GO" id="GO:0005524">
    <property type="term" value="F:ATP binding"/>
    <property type="evidence" value="ECO:0007669"/>
    <property type="project" value="UniProtKB-UniRule"/>
</dbReference>
<dbReference type="InterPro" id="IPR000185">
    <property type="entry name" value="SecA"/>
</dbReference>
<organism evidence="20 21">
    <name type="scientific">Flagellimonas allohymeniacidonis</name>
    <dbReference type="NCBI Taxonomy" id="2517819"/>
    <lineage>
        <taxon>Bacteria</taxon>
        <taxon>Pseudomonadati</taxon>
        <taxon>Bacteroidota</taxon>
        <taxon>Flavobacteriia</taxon>
        <taxon>Flavobacteriales</taxon>
        <taxon>Flavobacteriaceae</taxon>
        <taxon>Flagellimonas</taxon>
    </lineage>
</organism>
<keyword evidence="12 13" id="KW-0472">Membrane</keyword>
<feature type="compositionally biased region" description="Polar residues" evidence="16">
    <location>
        <begin position="1060"/>
        <end position="1073"/>
    </location>
</feature>
<dbReference type="GO" id="GO:0005886">
    <property type="term" value="C:plasma membrane"/>
    <property type="evidence" value="ECO:0007669"/>
    <property type="project" value="UniProtKB-SubCell"/>
</dbReference>
<dbReference type="InterPro" id="IPR027417">
    <property type="entry name" value="P-loop_NTPase"/>
</dbReference>
<dbReference type="InterPro" id="IPR014018">
    <property type="entry name" value="SecA_motor_DEAD"/>
</dbReference>
<feature type="domain" description="Helicase ATP-binding" evidence="17">
    <location>
        <begin position="179"/>
        <end position="338"/>
    </location>
</feature>
<dbReference type="Pfam" id="PF01043">
    <property type="entry name" value="SecA_PP_bind"/>
    <property type="match status" value="1"/>
</dbReference>
<evidence type="ECO:0000256" key="7">
    <source>
        <dbReference type="ARBA" id="ARBA00022741"/>
    </source>
</evidence>
<dbReference type="PROSITE" id="PS51196">
    <property type="entry name" value="SECA_MOTOR_DEAD"/>
    <property type="match status" value="1"/>
</dbReference>
<dbReference type="InterPro" id="IPR011130">
    <property type="entry name" value="SecA_preprotein_X-link_dom"/>
</dbReference>
<accession>A0A4Q8QFQ1</accession>
<dbReference type="PANTHER" id="PTHR30612:SF0">
    <property type="entry name" value="CHLOROPLAST PROTEIN-TRANSPORTING ATPASE"/>
    <property type="match status" value="1"/>
</dbReference>
<dbReference type="SUPFAM" id="SSF81886">
    <property type="entry name" value="Helical scaffold and wing domains of SecA"/>
    <property type="match status" value="1"/>
</dbReference>
<evidence type="ECO:0000256" key="12">
    <source>
        <dbReference type="ARBA" id="ARBA00023136"/>
    </source>
</evidence>
<dbReference type="GO" id="GO:0006605">
    <property type="term" value="P:protein targeting"/>
    <property type="evidence" value="ECO:0007669"/>
    <property type="project" value="UniProtKB-UniRule"/>
</dbReference>
<evidence type="ECO:0000256" key="3">
    <source>
        <dbReference type="ARBA" id="ARBA00022448"/>
    </source>
</evidence>
<dbReference type="RefSeq" id="WP_130611106.1">
    <property type="nucleotide sequence ID" value="NZ_SGIU01000001.1"/>
</dbReference>
<feature type="region of interest" description="Disordered" evidence="16">
    <location>
        <begin position="1026"/>
        <end position="1077"/>
    </location>
</feature>
<gene>
    <name evidence="13 20" type="primary">secA</name>
    <name evidence="20" type="ORF">EW142_06075</name>
</gene>
<dbReference type="NCBIfam" id="NF009536">
    <property type="entry name" value="PRK12901.1"/>
    <property type="match status" value="1"/>
</dbReference>
<dbReference type="PRINTS" id="PR00906">
    <property type="entry name" value="SECA"/>
</dbReference>
<comment type="function">
    <text evidence="13">Part of the Sec protein translocase complex. Interacts with the SecYEG preprotein conducting channel. Has a central role in coupling the hydrolysis of ATP to the transfer of proteins into and across the cell membrane, serving as an ATP-driven molecular motor driving the stepwise translocation of polypeptide chains across the membrane.</text>
</comment>
<feature type="region of interest" description="Disordered" evidence="16">
    <location>
        <begin position="716"/>
        <end position="735"/>
    </location>
</feature>